<evidence type="ECO:0000313" key="2">
    <source>
        <dbReference type="Proteomes" id="UP000001077"/>
    </source>
</evidence>
<comment type="caution">
    <text evidence="1">The sequence shown here is derived from an EMBL/GenBank/DDBJ whole genome shotgun (WGS) entry which is preliminary data.</text>
</comment>
<dbReference type="HOGENOM" id="CLU_3363476_0_0_5"/>
<reference evidence="1 2" key="1">
    <citation type="submission" date="2012-03" db="EMBL/GenBank/DDBJ databases">
        <title>The Genome Sequence of Bartonella rattimassiliensis 15908.</title>
        <authorList>
            <consortium name="The Broad Institute Genome Sequencing Platform"/>
            <consortium name="The Broad Institute Genome Sequencing Center for Infectious Disease"/>
            <person name="Feldgarden M."/>
            <person name="Kirby J."/>
            <person name="Kosoy M."/>
            <person name="Birtles R."/>
            <person name="Probert W.S."/>
            <person name="Chiaraviglio L."/>
            <person name="Young S.K."/>
            <person name="Zeng Q."/>
            <person name="Gargeya S."/>
            <person name="Fitzgerald M."/>
            <person name="Haas B."/>
            <person name="Abouelleil A."/>
            <person name="Alvarado L."/>
            <person name="Arachchi H.M."/>
            <person name="Berlin A."/>
            <person name="Chapman S.B."/>
            <person name="Gearin G."/>
            <person name="Goldberg J."/>
            <person name="Griggs A."/>
            <person name="Gujja S."/>
            <person name="Hansen M."/>
            <person name="Heiman D."/>
            <person name="Howarth C."/>
            <person name="Larimer J."/>
            <person name="Lui A."/>
            <person name="MacDonald P.J.P."/>
            <person name="McCowen C."/>
            <person name="Montmayeur A."/>
            <person name="Murphy C."/>
            <person name="Neiman D."/>
            <person name="Pearson M."/>
            <person name="Priest M."/>
            <person name="Roberts A."/>
            <person name="Saif S."/>
            <person name="Shea T."/>
            <person name="Sisk P."/>
            <person name="Stolte C."/>
            <person name="Sykes S."/>
            <person name="Wortman J."/>
            <person name="Nusbaum C."/>
            <person name="Birren B."/>
        </authorList>
    </citation>
    <scope>NUCLEOTIDE SEQUENCE [LARGE SCALE GENOMIC DNA]</scope>
    <source>
        <strain evidence="1 2">15908</strain>
    </source>
</reference>
<sequence length="35" mass="3788">MVHPAADTVRKGVEDVLAENGDKQGENFQLTFLSA</sequence>
<dbReference type="Proteomes" id="UP000001077">
    <property type="component" value="Unassembled WGS sequence"/>
</dbReference>
<dbReference type="EMBL" id="AILY01000008">
    <property type="protein sequence ID" value="EJF87124.1"/>
    <property type="molecule type" value="Genomic_DNA"/>
</dbReference>
<name>J0QVD6_9HYPH</name>
<dbReference type="STRING" id="1094556.MCY_00248"/>
<organism evidence="1 2">
    <name type="scientific">Bartonella rattimassiliensis 15908</name>
    <dbReference type="NCBI Taxonomy" id="1094556"/>
    <lineage>
        <taxon>Bacteria</taxon>
        <taxon>Pseudomonadati</taxon>
        <taxon>Pseudomonadota</taxon>
        <taxon>Alphaproteobacteria</taxon>
        <taxon>Hyphomicrobiales</taxon>
        <taxon>Bartonellaceae</taxon>
        <taxon>Bartonella</taxon>
    </lineage>
</organism>
<accession>J0QVD6</accession>
<evidence type="ECO:0000313" key="1">
    <source>
        <dbReference type="EMBL" id="EJF87124.1"/>
    </source>
</evidence>
<protein>
    <submittedName>
        <fullName evidence="1">Uncharacterized protein</fullName>
    </submittedName>
</protein>
<proteinExistence type="predicted"/>
<dbReference type="AlphaFoldDB" id="J0QVD6"/>
<gene>
    <name evidence="1" type="ORF">MCY_00248</name>
</gene>
<keyword evidence="2" id="KW-1185">Reference proteome</keyword>